<dbReference type="RefSeq" id="WP_214159974.1">
    <property type="nucleotide sequence ID" value="NZ_JAHBAY010000017.1"/>
</dbReference>
<dbReference type="InterPro" id="IPR045727">
    <property type="entry name" value="DUF6081"/>
</dbReference>
<comment type="caution">
    <text evidence="2">The sequence shown here is derived from an EMBL/GenBank/DDBJ whole genome shotgun (WGS) entry which is preliminary data.</text>
</comment>
<proteinExistence type="predicted"/>
<organism evidence="2 3">
    <name type="scientific">Kineosporia corallincola</name>
    <dbReference type="NCBI Taxonomy" id="2835133"/>
    <lineage>
        <taxon>Bacteria</taxon>
        <taxon>Bacillati</taxon>
        <taxon>Actinomycetota</taxon>
        <taxon>Actinomycetes</taxon>
        <taxon>Kineosporiales</taxon>
        <taxon>Kineosporiaceae</taxon>
        <taxon>Kineosporia</taxon>
    </lineage>
</organism>
<keyword evidence="3" id="KW-1185">Reference proteome</keyword>
<evidence type="ECO:0000256" key="1">
    <source>
        <dbReference type="SAM" id="MobiDB-lite"/>
    </source>
</evidence>
<name>A0ABS5TRL3_9ACTN</name>
<feature type="region of interest" description="Disordered" evidence="1">
    <location>
        <begin position="283"/>
        <end position="303"/>
    </location>
</feature>
<gene>
    <name evidence="2" type="ORF">KIH74_31090</name>
</gene>
<evidence type="ECO:0000313" key="2">
    <source>
        <dbReference type="EMBL" id="MBT0773433.1"/>
    </source>
</evidence>
<dbReference type="Proteomes" id="UP001197247">
    <property type="component" value="Unassembled WGS sequence"/>
</dbReference>
<sequence>MSTRTTQTDLLFSDDFRQGFPRSGEPGGWHLQPVGDLPQGDARTSVTEEGLLAVSAGTSPMTGLPAFGFTTAQQSQGGEGTRDHVKWTAMPESLSSHGFPGYDTPATGPVTLEATLSVAVHGTDRHPFGPAVSDLHADPRLGCGSLLAADVESFSIFGFFITSTRIYANYERLRLPGTNYAAYTYAVPLADRMPGGTEVLAVTVDAALGQVDWTVNGEKRFTVGHAGRRLTDRSTMLLDHGGEEEDLHPRQIVPGLGMFSLLDGALGDDGTGLVRVDSEPDHYWDPRRGRPEPQRFLDPDGAPGNRLFGQGVEMTVRQVRLVLG</sequence>
<accession>A0ABS5TRL3</accession>
<evidence type="ECO:0000313" key="3">
    <source>
        <dbReference type="Proteomes" id="UP001197247"/>
    </source>
</evidence>
<dbReference type="Pfam" id="PF19559">
    <property type="entry name" value="DUF6081"/>
    <property type="match status" value="1"/>
</dbReference>
<reference evidence="2 3" key="1">
    <citation type="submission" date="2021-05" db="EMBL/GenBank/DDBJ databases">
        <title>Kineosporia and Streptomyces sp. nov. two new marine actinobacteria isolated from Coral.</title>
        <authorList>
            <person name="Buangrab K."/>
            <person name="Sutthacheep M."/>
            <person name="Yeemin T."/>
            <person name="Harunari E."/>
            <person name="Igarashi Y."/>
            <person name="Kanchanasin P."/>
            <person name="Tanasupawat S."/>
            <person name="Phongsopitanun W."/>
        </authorList>
    </citation>
    <scope>NUCLEOTIDE SEQUENCE [LARGE SCALE GENOMIC DNA]</scope>
    <source>
        <strain evidence="2 3">J2-2</strain>
    </source>
</reference>
<dbReference type="EMBL" id="JAHBAY010000017">
    <property type="protein sequence ID" value="MBT0773433.1"/>
    <property type="molecule type" value="Genomic_DNA"/>
</dbReference>
<feature type="compositionally biased region" description="Basic and acidic residues" evidence="1">
    <location>
        <begin position="283"/>
        <end position="298"/>
    </location>
</feature>
<protein>
    <submittedName>
        <fullName evidence="2">Uncharacterized protein</fullName>
    </submittedName>
</protein>